<evidence type="ECO:0000313" key="3">
    <source>
        <dbReference type="Proteomes" id="UP000651050"/>
    </source>
</evidence>
<protein>
    <recommendedName>
        <fullName evidence="4">Lipoprotein</fullName>
    </recommendedName>
</protein>
<evidence type="ECO:0000256" key="1">
    <source>
        <dbReference type="SAM" id="SignalP"/>
    </source>
</evidence>
<keyword evidence="3" id="KW-1185">Reference proteome</keyword>
<accession>A0A931H8Z8</accession>
<sequence>MSRHPVLASAIAALAMFVCCACAPAAAQAQATPQETQCVRLMDGTTACPSAQSKCVKDRYGDWFCSARGGDARLDRYGEPVCGAGACVVDIHGEVQCSTESHGTAAIDITSRAVCTAGCARATAGQCRKLVR</sequence>
<dbReference type="Proteomes" id="UP000651050">
    <property type="component" value="Unassembled WGS sequence"/>
</dbReference>
<feature type="signal peptide" evidence="1">
    <location>
        <begin position="1"/>
        <end position="27"/>
    </location>
</feature>
<reference evidence="2" key="1">
    <citation type="submission" date="2020-11" db="EMBL/GenBank/DDBJ databases">
        <title>Bacterial whole genome sequence for Caenimonas sp. DR4.4.</title>
        <authorList>
            <person name="Le V."/>
            <person name="Ko S.-R."/>
            <person name="Ahn C.-Y."/>
            <person name="Oh H.-M."/>
        </authorList>
    </citation>
    <scope>NUCLEOTIDE SEQUENCE</scope>
    <source>
        <strain evidence="2">DR4.4</strain>
    </source>
</reference>
<dbReference type="AlphaFoldDB" id="A0A931H8Z8"/>
<evidence type="ECO:0000313" key="2">
    <source>
        <dbReference type="EMBL" id="MBG9390525.1"/>
    </source>
</evidence>
<feature type="chain" id="PRO_5037083004" description="Lipoprotein" evidence="1">
    <location>
        <begin position="28"/>
        <end position="132"/>
    </location>
</feature>
<dbReference type="RefSeq" id="WP_196988260.1">
    <property type="nucleotide sequence ID" value="NZ_JADWYS010000001.1"/>
</dbReference>
<name>A0A931H8Z8_9BURK</name>
<evidence type="ECO:0008006" key="4">
    <source>
        <dbReference type="Google" id="ProtNLM"/>
    </source>
</evidence>
<comment type="caution">
    <text evidence="2">The sequence shown here is derived from an EMBL/GenBank/DDBJ whole genome shotgun (WGS) entry which is preliminary data.</text>
</comment>
<dbReference type="EMBL" id="JADWYS010000001">
    <property type="protein sequence ID" value="MBG9390525.1"/>
    <property type="molecule type" value="Genomic_DNA"/>
</dbReference>
<proteinExistence type="predicted"/>
<gene>
    <name evidence="2" type="ORF">I5803_21015</name>
</gene>
<organism evidence="2 3">
    <name type="scientific">Caenimonas aquaedulcis</name>
    <dbReference type="NCBI Taxonomy" id="2793270"/>
    <lineage>
        <taxon>Bacteria</taxon>
        <taxon>Pseudomonadati</taxon>
        <taxon>Pseudomonadota</taxon>
        <taxon>Betaproteobacteria</taxon>
        <taxon>Burkholderiales</taxon>
        <taxon>Comamonadaceae</taxon>
        <taxon>Caenimonas</taxon>
    </lineage>
</organism>
<keyword evidence="1" id="KW-0732">Signal</keyword>